<sequence>MRGLGAGGLRTRRRQARGRRARRIATGVALAGALLSVSACGSSVDPIERLGRKAAERMATPDTTTAAERAERADRAEGASRGVGRSG</sequence>
<feature type="region of interest" description="Disordered" evidence="1">
    <location>
        <begin position="52"/>
        <end position="87"/>
    </location>
</feature>
<dbReference type="AlphaFoldDB" id="A0A5P2AQ66"/>
<reference evidence="2 3" key="1">
    <citation type="submission" date="2018-05" db="EMBL/GenBank/DDBJ databases">
        <title>Streptomyces venezuelae.</title>
        <authorList>
            <person name="Kim W."/>
            <person name="Lee N."/>
            <person name="Cho B.-K."/>
        </authorList>
    </citation>
    <scope>NUCLEOTIDE SEQUENCE [LARGE SCALE GENOMIC DNA]</scope>
    <source>
        <strain evidence="2 3">ATCC 15068</strain>
    </source>
</reference>
<protein>
    <submittedName>
        <fullName evidence="2">Uncharacterized protein</fullName>
    </submittedName>
</protein>
<dbReference type="EMBL" id="CP029194">
    <property type="protein sequence ID" value="QES20323.1"/>
    <property type="molecule type" value="Genomic_DNA"/>
</dbReference>
<proteinExistence type="predicted"/>
<feature type="region of interest" description="Disordered" evidence="1">
    <location>
        <begin position="1"/>
        <end position="20"/>
    </location>
</feature>
<dbReference type="Proteomes" id="UP000324106">
    <property type="component" value="Chromosome"/>
</dbReference>
<feature type="compositionally biased region" description="Basic and acidic residues" evidence="1">
    <location>
        <begin position="68"/>
        <end position="78"/>
    </location>
</feature>
<name>A0A5P2AQ66_STRVZ</name>
<feature type="compositionally biased region" description="Basic residues" evidence="1">
    <location>
        <begin position="10"/>
        <end position="20"/>
    </location>
</feature>
<accession>A0A5P2AQ66</accession>
<evidence type="ECO:0000313" key="2">
    <source>
        <dbReference type="EMBL" id="QES20323.1"/>
    </source>
</evidence>
<gene>
    <name evidence="2" type="ORF">DEJ46_15375</name>
</gene>
<evidence type="ECO:0000313" key="3">
    <source>
        <dbReference type="Proteomes" id="UP000324106"/>
    </source>
</evidence>
<organism evidence="2 3">
    <name type="scientific">Streptomyces venezuelae</name>
    <dbReference type="NCBI Taxonomy" id="54571"/>
    <lineage>
        <taxon>Bacteria</taxon>
        <taxon>Bacillati</taxon>
        <taxon>Actinomycetota</taxon>
        <taxon>Actinomycetes</taxon>
        <taxon>Kitasatosporales</taxon>
        <taxon>Streptomycetaceae</taxon>
        <taxon>Streptomyces</taxon>
    </lineage>
</organism>
<evidence type="ECO:0000256" key="1">
    <source>
        <dbReference type="SAM" id="MobiDB-lite"/>
    </source>
</evidence>